<organism evidence="5 6">
    <name type="scientific">Amborella trichopoda</name>
    <dbReference type="NCBI Taxonomy" id="13333"/>
    <lineage>
        <taxon>Eukaryota</taxon>
        <taxon>Viridiplantae</taxon>
        <taxon>Streptophyta</taxon>
        <taxon>Embryophyta</taxon>
        <taxon>Tracheophyta</taxon>
        <taxon>Spermatophyta</taxon>
        <taxon>Magnoliopsida</taxon>
        <taxon>Amborellales</taxon>
        <taxon>Amborellaceae</taxon>
        <taxon>Amborella</taxon>
    </lineage>
</organism>
<keyword evidence="6" id="KW-1185">Reference proteome</keyword>
<feature type="chain" id="PRO_5008194097" description="Dirigent protein" evidence="4">
    <location>
        <begin position="27"/>
        <end position="291"/>
    </location>
</feature>
<comment type="subunit">
    <text evidence="2 4">Homodimer.</text>
</comment>
<gene>
    <name evidence="5" type="ORF">AMTR_s00034p00240370</name>
</gene>
<name>W1PWU7_AMBTC</name>
<evidence type="ECO:0000256" key="2">
    <source>
        <dbReference type="ARBA" id="ARBA00011738"/>
    </source>
</evidence>
<comment type="similarity">
    <text evidence="1 4">Belongs to the plant dirigent protein family.</text>
</comment>
<dbReference type="HOGENOM" id="CLU_059816_0_1_1"/>
<keyword evidence="4" id="KW-0052">Apoplast</keyword>
<dbReference type="InterPro" id="IPR044859">
    <property type="entry name" value="Allene_oxi_cyc_Dirigent"/>
</dbReference>
<keyword evidence="3 4" id="KW-0964">Secreted</keyword>
<dbReference type="PANTHER" id="PTHR46215:SF15">
    <property type="entry name" value="DIRIGENT PROTEIN 24"/>
    <property type="match status" value="1"/>
</dbReference>
<dbReference type="EMBL" id="KI392616">
    <property type="protein sequence ID" value="ERN12276.1"/>
    <property type="molecule type" value="Genomic_DNA"/>
</dbReference>
<dbReference type="InterPro" id="IPR004265">
    <property type="entry name" value="Dirigent"/>
</dbReference>
<evidence type="ECO:0000256" key="4">
    <source>
        <dbReference type="RuleBase" id="RU363099"/>
    </source>
</evidence>
<dbReference type="Pfam" id="PF03018">
    <property type="entry name" value="Dirigent"/>
    <property type="match status" value="1"/>
</dbReference>
<dbReference type="eggNOG" id="ENOG502QQZX">
    <property type="taxonomic scope" value="Eukaryota"/>
</dbReference>
<comment type="function">
    <text evidence="4">Dirigent proteins impart stereoselectivity on the phenoxy radical-coupling reaction, yielding optically active lignans from two molecules of coniferyl alcohol in the biosynthesis of lignans, flavonolignans, and alkaloids and thus plays a central role in plant secondary metabolism.</text>
</comment>
<dbReference type="PANTHER" id="PTHR46215">
    <property type="entry name" value="DIRIGENT PROTEIN 24-RELATED"/>
    <property type="match status" value="1"/>
</dbReference>
<dbReference type="GO" id="GO:0048046">
    <property type="term" value="C:apoplast"/>
    <property type="evidence" value="ECO:0007669"/>
    <property type="project" value="UniProtKB-SubCell"/>
</dbReference>
<keyword evidence="4" id="KW-0732">Signal</keyword>
<dbReference type="GO" id="GO:0009699">
    <property type="term" value="P:phenylpropanoid biosynthetic process"/>
    <property type="evidence" value="ECO:0007669"/>
    <property type="project" value="UniProtKB-ARBA"/>
</dbReference>
<sequence length="291" mass="30298">MVSPPQSCTKACALLALVMATTLGHASSIRHLNEDAKAPQITPTKATAVAPPTIPPLLVPHGATDVAPVAQPDHTTARQPTLTFFMHDIIGGSNPSAIAPIITDPFNDPIPLSKSGGTIPPDAGIHIPNTNPKPSATDNNPNTGFLFEAGHDDTTTQTNGIPCDSVMGHPLLTATGSLQHGTIMVIDDKLTIGHEFGSLVVGKAQGFFVSASEDGSSLMIILTALMEEGGEYGGSISFFGVYNIKEHVSQVAVVGGTSKYHGAKGYATIQFLPPTEDHAMDGVLQFNAYLT</sequence>
<evidence type="ECO:0000256" key="3">
    <source>
        <dbReference type="ARBA" id="ARBA00022525"/>
    </source>
</evidence>
<feature type="signal peptide" evidence="4">
    <location>
        <begin position="1"/>
        <end position="26"/>
    </location>
</feature>
<proteinExistence type="inferred from homology"/>
<evidence type="ECO:0000313" key="6">
    <source>
        <dbReference type="Proteomes" id="UP000017836"/>
    </source>
</evidence>
<dbReference type="Gene3D" id="2.40.480.10">
    <property type="entry name" value="Allene oxide cyclase-like"/>
    <property type="match status" value="1"/>
</dbReference>
<reference evidence="6" key="1">
    <citation type="journal article" date="2013" name="Science">
        <title>The Amborella genome and the evolution of flowering plants.</title>
        <authorList>
            <consortium name="Amborella Genome Project"/>
        </authorList>
    </citation>
    <scope>NUCLEOTIDE SEQUENCE [LARGE SCALE GENOMIC DNA]</scope>
</reference>
<evidence type="ECO:0000256" key="1">
    <source>
        <dbReference type="ARBA" id="ARBA00010746"/>
    </source>
</evidence>
<protein>
    <recommendedName>
        <fullName evidence="4">Dirigent protein</fullName>
    </recommendedName>
</protein>
<dbReference type="Gramene" id="ERN12276">
    <property type="protein sequence ID" value="ERN12276"/>
    <property type="gene ID" value="AMTR_s00034p00240370"/>
</dbReference>
<comment type="subcellular location">
    <subcellularLocation>
        <location evidence="4">Secreted</location>
        <location evidence="4">Extracellular space</location>
        <location evidence="4">Apoplast</location>
    </subcellularLocation>
</comment>
<dbReference type="Proteomes" id="UP000017836">
    <property type="component" value="Unassembled WGS sequence"/>
</dbReference>
<accession>W1PWU7</accession>
<evidence type="ECO:0000313" key="5">
    <source>
        <dbReference type="EMBL" id="ERN12276.1"/>
    </source>
</evidence>
<dbReference type="OMA" id="IGHEFGS"/>
<dbReference type="AlphaFoldDB" id="W1PWU7"/>